<sequence length="194" mass="21431">MATANIYSDAELHPTKDEFANQFSRITQVDGSYRAYDRDDKVGIEVLVGPDNEGNLTQCGFSYREEDMALDDELTPLTHSVLGRRSVAHLTADPVAVREFAQVILTGDNGADFSETSPIFAVRGTGSEDVTVDNVVVENHDMLNSVGTLTVDGEEKRYQLRIQRLIREIPQAEEGDLALVRDDGAILMNLGIWD</sequence>
<dbReference type="AlphaFoldDB" id="D7WA84"/>
<dbReference type="eggNOG" id="COG3281">
    <property type="taxonomic scope" value="Bacteria"/>
</dbReference>
<dbReference type="OrthoDB" id="3787729at2"/>
<dbReference type="EMBL" id="ACLJ02000001">
    <property type="protein sequence ID" value="EFK55682.1"/>
    <property type="molecule type" value="Genomic_DNA"/>
</dbReference>
<organism evidence="1 2">
    <name type="scientific">Corynebacterium genitalium ATCC 33030</name>
    <dbReference type="NCBI Taxonomy" id="585529"/>
    <lineage>
        <taxon>Bacteria</taxon>
        <taxon>Bacillati</taxon>
        <taxon>Actinomycetota</taxon>
        <taxon>Actinomycetes</taxon>
        <taxon>Mycobacteriales</taxon>
        <taxon>Corynebacteriaceae</taxon>
        <taxon>Corynebacterium</taxon>
    </lineage>
</organism>
<dbReference type="NCBIfam" id="NF047743">
    <property type="entry name" value="CG0192_fam"/>
    <property type="match status" value="1"/>
</dbReference>
<evidence type="ECO:0000313" key="2">
    <source>
        <dbReference type="Proteomes" id="UP000004208"/>
    </source>
</evidence>
<dbReference type="HOGENOM" id="CLU_114454_0_0_11"/>
<comment type="caution">
    <text evidence="1">The sequence shown here is derived from an EMBL/GenBank/DDBJ whole genome shotgun (WGS) entry which is preliminary data.</text>
</comment>
<reference evidence="1" key="1">
    <citation type="submission" date="2010-06" db="EMBL/GenBank/DDBJ databases">
        <authorList>
            <person name="Muzny D."/>
            <person name="Qin X."/>
            <person name="Buhay C."/>
            <person name="Dugan-Rocha S."/>
            <person name="Ding Y."/>
            <person name="Chen G."/>
            <person name="Hawes A."/>
            <person name="Holder M."/>
            <person name="Jhangiani S."/>
            <person name="Johnson A."/>
            <person name="Khan Z."/>
            <person name="Li Z."/>
            <person name="Liu W."/>
            <person name="Liu X."/>
            <person name="Perez L."/>
            <person name="Shen H."/>
            <person name="Wang Q."/>
            <person name="Watt J."/>
            <person name="Xi L."/>
            <person name="Xin Y."/>
            <person name="Zhou J."/>
            <person name="Deng J."/>
            <person name="Jiang H."/>
            <person name="Liu Y."/>
            <person name="Qu J."/>
            <person name="Song X.-Z."/>
            <person name="Zhang L."/>
            <person name="Villasana D."/>
            <person name="Johnson A."/>
            <person name="Liu J."/>
            <person name="Liyanage D."/>
            <person name="Lorensuhewa L."/>
            <person name="Robinson T."/>
            <person name="Song A."/>
            <person name="Song B.-B."/>
            <person name="Dinh H."/>
            <person name="Thornton R."/>
            <person name="Coyle M."/>
            <person name="Francisco L."/>
            <person name="Jackson L."/>
            <person name="Javaid M."/>
            <person name="Korchina V."/>
            <person name="Kovar C."/>
            <person name="Mata R."/>
            <person name="Mathew T."/>
            <person name="Ngo R."/>
            <person name="Nguyen L."/>
            <person name="Nguyen N."/>
            <person name="Okwuonu G."/>
            <person name="Ongeri F."/>
            <person name="Pham C."/>
            <person name="Simmons D."/>
            <person name="Wilczek-Boney K."/>
            <person name="Hale W."/>
            <person name="Jakkamsetti A."/>
            <person name="Pham P."/>
            <person name="Ruth R."/>
            <person name="San Lucas F."/>
            <person name="Warren J."/>
            <person name="Zhang J."/>
            <person name="Zhao Z."/>
            <person name="Zhou C."/>
            <person name="Zhu D."/>
            <person name="Lee S."/>
            <person name="Bess C."/>
            <person name="Blankenburg K."/>
            <person name="Forbes L."/>
            <person name="Fu Q."/>
            <person name="Gubbala S."/>
            <person name="Hirani K."/>
            <person name="Jayaseelan J.C."/>
            <person name="Lara F."/>
            <person name="Munidasa M."/>
            <person name="Palculict T."/>
            <person name="Patil S."/>
            <person name="Pu L.-L."/>
            <person name="Saada N."/>
            <person name="Tang L."/>
            <person name="Weissenberger G."/>
            <person name="Zhu Y."/>
            <person name="Hemphill L."/>
            <person name="Shang Y."/>
            <person name="Youmans B."/>
            <person name="Ayvaz T."/>
            <person name="Ross M."/>
            <person name="Santibanez J."/>
            <person name="Aqrawi P."/>
            <person name="Gross S."/>
            <person name="Joshi V."/>
            <person name="Fowler G."/>
            <person name="Nazareth L."/>
            <person name="Reid J."/>
            <person name="Worley K."/>
            <person name="Petrosino J."/>
            <person name="Highlander S."/>
            <person name="Gibbs R."/>
        </authorList>
    </citation>
    <scope>NUCLEOTIDE SEQUENCE [LARGE SCALE GENOMIC DNA]</scope>
    <source>
        <strain evidence="1">ATCC 33030</strain>
    </source>
</reference>
<proteinExistence type="predicted"/>
<dbReference type="RefSeq" id="WP_005288738.1">
    <property type="nucleotide sequence ID" value="NZ_CM000961.1"/>
</dbReference>
<gene>
    <name evidence="1" type="ORF">HMPREF0291_10940</name>
</gene>
<accession>D7WA84</accession>
<evidence type="ECO:0000313" key="1">
    <source>
        <dbReference type="EMBL" id="EFK55682.1"/>
    </source>
</evidence>
<evidence type="ECO:0008006" key="3">
    <source>
        <dbReference type="Google" id="ProtNLM"/>
    </source>
</evidence>
<keyword evidence="2" id="KW-1185">Reference proteome</keyword>
<protein>
    <recommendedName>
        <fullName evidence="3">Maltokinase N-terminal cap domain-containing protein</fullName>
    </recommendedName>
</protein>
<dbReference type="Proteomes" id="UP000004208">
    <property type="component" value="Unassembled WGS sequence"/>
</dbReference>
<dbReference type="STRING" id="585529.HMPREF0291_10940"/>
<name>D7WA84_9CORY</name>